<dbReference type="InterPro" id="IPR003661">
    <property type="entry name" value="HisK_dim/P_dom"/>
</dbReference>
<keyword evidence="5" id="KW-0418">Kinase</keyword>
<dbReference type="Proteomes" id="UP000432089">
    <property type="component" value="Unassembled WGS sequence"/>
</dbReference>
<dbReference type="EMBL" id="VZDO01000025">
    <property type="protein sequence ID" value="KAB0676199.1"/>
    <property type="molecule type" value="Genomic_DNA"/>
</dbReference>
<feature type="region of interest" description="Disordered" evidence="8">
    <location>
        <begin position="86"/>
        <end position="147"/>
    </location>
</feature>
<keyword evidence="7" id="KW-0902">Two-component regulatory system</keyword>
<dbReference type="SMART" id="SM00388">
    <property type="entry name" value="HisKA"/>
    <property type="match status" value="1"/>
</dbReference>
<evidence type="ECO:0000256" key="3">
    <source>
        <dbReference type="ARBA" id="ARBA00022679"/>
    </source>
</evidence>
<dbReference type="EC" id="2.7.13.3" evidence="2"/>
<dbReference type="SUPFAM" id="SSF47384">
    <property type="entry name" value="Homodimeric domain of signal transducing histidine kinase"/>
    <property type="match status" value="1"/>
</dbReference>
<dbReference type="Gene3D" id="1.10.287.130">
    <property type="match status" value="1"/>
</dbReference>
<keyword evidence="4" id="KW-0547">Nucleotide-binding</keyword>
<evidence type="ECO:0000313" key="10">
    <source>
        <dbReference type="EMBL" id="KAB0676199.1"/>
    </source>
</evidence>
<keyword evidence="11" id="KW-1185">Reference proteome</keyword>
<evidence type="ECO:0000256" key="7">
    <source>
        <dbReference type="ARBA" id="ARBA00023012"/>
    </source>
</evidence>
<gene>
    <name evidence="10" type="ORF">F6X38_21895</name>
</gene>
<evidence type="ECO:0000256" key="6">
    <source>
        <dbReference type="ARBA" id="ARBA00022840"/>
    </source>
</evidence>
<keyword evidence="3" id="KW-0808">Transferase</keyword>
<evidence type="ECO:0000256" key="4">
    <source>
        <dbReference type="ARBA" id="ARBA00022741"/>
    </source>
</evidence>
<feature type="compositionally biased region" description="Polar residues" evidence="8">
    <location>
        <begin position="137"/>
        <end position="147"/>
    </location>
</feature>
<evidence type="ECO:0000259" key="9">
    <source>
        <dbReference type="SMART" id="SM00388"/>
    </source>
</evidence>
<organism evidence="10 11">
    <name type="scientific">Plantimonas leprariae</name>
    <dbReference type="NCBI Taxonomy" id="2615207"/>
    <lineage>
        <taxon>Bacteria</taxon>
        <taxon>Pseudomonadati</taxon>
        <taxon>Pseudomonadota</taxon>
        <taxon>Alphaproteobacteria</taxon>
        <taxon>Hyphomicrobiales</taxon>
        <taxon>Aurantimonadaceae</taxon>
        <taxon>Plantimonas</taxon>
    </lineage>
</organism>
<feature type="domain" description="Signal transduction histidine kinase dimerisation/phosphoacceptor" evidence="9">
    <location>
        <begin position="19"/>
        <end position="86"/>
    </location>
</feature>
<evidence type="ECO:0000256" key="8">
    <source>
        <dbReference type="SAM" id="MobiDB-lite"/>
    </source>
</evidence>
<protein>
    <recommendedName>
        <fullName evidence="2">histidine kinase</fullName>
        <ecNumber evidence="2">2.7.13.3</ecNumber>
    </recommendedName>
</protein>
<comment type="caution">
    <text evidence="10">The sequence shown here is derived from an EMBL/GenBank/DDBJ whole genome shotgun (WGS) entry which is preliminary data.</text>
</comment>
<accession>A0A7V7PKD0</accession>
<evidence type="ECO:0000256" key="2">
    <source>
        <dbReference type="ARBA" id="ARBA00012438"/>
    </source>
</evidence>
<dbReference type="PANTHER" id="PTHR43065:SF46">
    <property type="entry name" value="C4-DICARBOXYLATE TRANSPORT SENSOR PROTEIN DCTB"/>
    <property type="match status" value="1"/>
</dbReference>
<evidence type="ECO:0000313" key="11">
    <source>
        <dbReference type="Proteomes" id="UP000432089"/>
    </source>
</evidence>
<feature type="compositionally biased region" description="Low complexity" evidence="8">
    <location>
        <begin position="110"/>
        <end position="126"/>
    </location>
</feature>
<keyword evidence="6" id="KW-0067">ATP-binding</keyword>
<name>A0A7V7PKD0_9HYPH</name>
<dbReference type="GO" id="GO:0000155">
    <property type="term" value="F:phosphorelay sensor kinase activity"/>
    <property type="evidence" value="ECO:0007669"/>
    <property type="project" value="InterPro"/>
</dbReference>
<dbReference type="AlphaFoldDB" id="A0A7V7PKD0"/>
<proteinExistence type="predicted"/>
<dbReference type="GO" id="GO:0005524">
    <property type="term" value="F:ATP binding"/>
    <property type="evidence" value="ECO:0007669"/>
    <property type="project" value="UniProtKB-KW"/>
</dbReference>
<dbReference type="InterPro" id="IPR036097">
    <property type="entry name" value="HisK_dim/P_sf"/>
</dbReference>
<reference evidence="10 11" key="1">
    <citation type="submission" date="2019-09" db="EMBL/GenBank/DDBJ databases">
        <title>YIM 132180 draft genome.</title>
        <authorList>
            <person name="Zhang K."/>
        </authorList>
    </citation>
    <scope>NUCLEOTIDE SEQUENCE [LARGE SCALE GENOMIC DNA]</scope>
    <source>
        <strain evidence="10 11">YIM 132180</strain>
    </source>
</reference>
<evidence type="ECO:0000256" key="1">
    <source>
        <dbReference type="ARBA" id="ARBA00000085"/>
    </source>
</evidence>
<dbReference type="PANTHER" id="PTHR43065">
    <property type="entry name" value="SENSOR HISTIDINE KINASE"/>
    <property type="match status" value="1"/>
</dbReference>
<sequence>MRGREEAENQVRQLQKMEAVGQLTGGIAHDFNNMLSIVIGGLNVTARGLKKGDHDVGKFIDAAIEGATRAATLMQRLLAFSRQQALAPEPVDANKPVSGLSDLLRRTLEAPASPRRGAARAANGPSHAAPRRRSGTCPRSPSGASSG</sequence>
<evidence type="ECO:0000256" key="5">
    <source>
        <dbReference type="ARBA" id="ARBA00022777"/>
    </source>
</evidence>
<comment type="catalytic activity">
    <reaction evidence="1">
        <text>ATP + protein L-histidine = ADP + protein N-phospho-L-histidine.</text>
        <dbReference type="EC" id="2.7.13.3"/>
    </reaction>
</comment>